<protein>
    <submittedName>
        <fullName evidence="1">Uncharacterized protein</fullName>
    </submittedName>
</protein>
<dbReference type="AlphaFoldDB" id="A0A0E9VVB5"/>
<dbReference type="EMBL" id="GBXM01026585">
    <property type="protein sequence ID" value="JAH81992.1"/>
    <property type="molecule type" value="Transcribed_RNA"/>
</dbReference>
<evidence type="ECO:0000313" key="1">
    <source>
        <dbReference type="EMBL" id="JAH81992.1"/>
    </source>
</evidence>
<proteinExistence type="predicted"/>
<organism evidence="1">
    <name type="scientific">Anguilla anguilla</name>
    <name type="common">European freshwater eel</name>
    <name type="synonym">Muraena anguilla</name>
    <dbReference type="NCBI Taxonomy" id="7936"/>
    <lineage>
        <taxon>Eukaryota</taxon>
        <taxon>Metazoa</taxon>
        <taxon>Chordata</taxon>
        <taxon>Craniata</taxon>
        <taxon>Vertebrata</taxon>
        <taxon>Euteleostomi</taxon>
        <taxon>Actinopterygii</taxon>
        <taxon>Neopterygii</taxon>
        <taxon>Teleostei</taxon>
        <taxon>Anguilliformes</taxon>
        <taxon>Anguillidae</taxon>
        <taxon>Anguilla</taxon>
    </lineage>
</organism>
<reference evidence="1" key="1">
    <citation type="submission" date="2014-11" db="EMBL/GenBank/DDBJ databases">
        <authorList>
            <person name="Amaro Gonzalez C."/>
        </authorList>
    </citation>
    <scope>NUCLEOTIDE SEQUENCE</scope>
</reference>
<name>A0A0E9VVB5_ANGAN</name>
<sequence length="51" mass="5999">MYVLLTQCEYVPLTLHCIYVNGSVNIPLLHVDLVFFTRTLTLYCKKCFKFP</sequence>
<reference evidence="1" key="2">
    <citation type="journal article" date="2015" name="Fish Shellfish Immunol.">
        <title>Early steps in the European eel (Anguilla anguilla)-Vibrio vulnificus interaction in the gills: Role of the RtxA13 toxin.</title>
        <authorList>
            <person name="Callol A."/>
            <person name="Pajuelo D."/>
            <person name="Ebbesson L."/>
            <person name="Teles M."/>
            <person name="MacKenzie S."/>
            <person name="Amaro C."/>
        </authorList>
    </citation>
    <scope>NUCLEOTIDE SEQUENCE</scope>
</reference>
<accession>A0A0E9VVB5</accession>